<protein>
    <recommendedName>
        <fullName evidence="9">TRAP transporter small permease protein</fullName>
    </recommendedName>
</protein>
<evidence type="ECO:0000256" key="9">
    <source>
        <dbReference type="RuleBase" id="RU369079"/>
    </source>
</evidence>
<keyword evidence="12" id="KW-1185">Reference proteome</keyword>
<evidence type="ECO:0000313" key="11">
    <source>
        <dbReference type="EMBL" id="NOL50730.1"/>
    </source>
</evidence>
<comment type="subunit">
    <text evidence="9">The complex comprises the extracytoplasmic solute receptor protein and the two transmembrane proteins.</text>
</comment>
<reference evidence="11 12" key="1">
    <citation type="submission" date="2020-05" db="EMBL/GenBank/DDBJ databases">
        <authorList>
            <person name="Niu N."/>
        </authorList>
    </citation>
    <scope>NUCLEOTIDE SEQUENCE [LARGE SCALE GENOMIC DNA]</scope>
    <source>
        <strain evidence="11 12">3340-03</strain>
    </source>
</reference>
<comment type="caution">
    <text evidence="11">The sequence shown here is derived from an EMBL/GenBank/DDBJ whole genome shotgun (WGS) entry which is preliminary data.</text>
</comment>
<keyword evidence="4 9" id="KW-0997">Cell inner membrane</keyword>
<keyword evidence="5 9" id="KW-0812">Transmembrane</keyword>
<keyword evidence="6 9" id="KW-1133">Transmembrane helix</keyword>
<dbReference type="EMBL" id="JABGBN010000001">
    <property type="protein sequence ID" value="NOL50730.1"/>
    <property type="molecule type" value="Genomic_DNA"/>
</dbReference>
<evidence type="ECO:0000256" key="3">
    <source>
        <dbReference type="ARBA" id="ARBA00022475"/>
    </source>
</evidence>
<evidence type="ECO:0000256" key="8">
    <source>
        <dbReference type="ARBA" id="ARBA00038436"/>
    </source>
</evidence>
<feature type="transmembrane region" description="Helical" evidence="9">
    <location>
        <begin position="89"/>
        <end position="109"/>
    </location>
</feature>
<keyword evidence="2 9" id="KW-0813">Transport</keyword>
<feature type="domain" description="Tripartite ATP-independent periplasmic transporters DctQ component" evidence="10">
    <location>
        <begin position="25"/>
        <end position="154"/>
    </location>
</feature>
<gene>
    <name evidence="11" type="ORF">HKX39_00870</name>
</gene>
<evidence type="ECO:0000256" key="6">
    <source>
        <dbReference type="ARBA" id="ARBA00022989"/>
    </source>
</evidence>
<dbReference type="InterPro" id="IPR007387">
    <property type="entry name" value="TRAP_DctQ"/>
</dbReference>
<dbReference type="InterPro" id="IPR055348">
    <property type="entry name" value="DctQ"/>
</dbReference>
<dbReference type="RefSeq" id="WP_171679427.1">
    <property type="nucleotide sequence ID" value="NZ_JABGBN010000001.1"/>
</dbReference>
<proteinExistence type="inferred from homology"/>
<keyword evidence="7 9" id="KW-0472">Membrane</keyword>
<comment type="function">
    <text evidence="9">Part of the tripartite ATP-independent periplasmic (TRAP) transport system.</text>
</comment>
<dbReference type="Pfam" id="PF04290">
    <property type="entry name" value="DctQ"/>
    <property type="match status" value="1"/>
</dbReference>
<sequence>MSDETPTKKWLLFEDSLLVLFMAALACITMCNVLARYFTTSSFAWTEELSIFLLILVTMVGSSSAFIRYQHIRIELIINSCSSQLRQRLDWVASTVCLAFFILFTVLFIRLCLDEIEYGDISPAIGVPMWYYTIFLPLFSLLISLRLLRQWWELSTAILRGKK</sequence>
<dbReference type="PANTHER" id="PTHR35011:SF2">
    <property type="entry name" value="2,3-DIKETO-L-GULONATE TRAP TRANSPORTER SMALL PERMEASE PROTEIN YIAM"/>
    <property type="match status" value="1"/>
</dbReference>
<name>A0A849P012_9BURK</name>
<keyword evidence="3" id="KW-1003">Cell membrane</keyword>
<feature type="transmembrane region" description="Helical" evidence="9">
    <location>
        <begin position="17"/>
        <end position="38"/>
    </location>
</feature>
<evidence type="ECO:0000256" key="7">
    <source>
        <dbReference type="ARBA" id="ARBA00023136"/>
    </source>
</evidence>
<feature type="transmembrane region" description="Helical" evidence="9">
    <location>
        <begin position="50"/>
        <end position="69"/>
    </location>
</feature>
<dbReference type="GO" id="GO:0015740">
    <property type="term" value="P:C4-dicarboxylate transport"/>
    <property type="evidence" value="ECO:0007669"/>
    <property type="project" value="TreeGrafter"/>
</dbReference>
<evidence type="ECO:0000256" key="4">
    <source>
        <dbReference type="ARBA" id="ARBA00022519"/>
    </source>
</evidence>
<evidence type="ECO:0000259" key="10">
    <source>
        <dbReference type="Pfam" id="PF04290"/>
    </source>
</evidence>
<dbReference type="GO" id="GO:0022857">
    <property type="term" value="F:transmembrane transporter activity"/>
    <property type="evidence" value="ECO:0007669"/>
    <property type="project" value="UniProtKB-UniRule"/>
</dbReference>
<feature type="transmembrane region" description="Helical" evidence="9">
    <location>
        <begin position="129"/>
        <end position="148"/>
    </location>
</feature>
<evidence type="ECO:0000256" key="1">
    <source>
        <dbReference type="ARBA" id="ARBA00004429"/>
    </source>
</evidence>
<dbReference type="Proteomes" id="UP000537862">
    <property type="component" value="Unassembled WGS sequence"/>
</dbReference>
<comment type="similarity">
    <text evidence="8 9">Belongs to the TRAP transporter small permease family.</text>
</comment>
<evidence type="ECO:0000256" key="2">
    <source>
        <dbReference type="ARBA" id="ARBA00022448"/>
    </source>
</evidence>
<evidence type="ECO:0000313" key="12">
    <source>
        <dbReference type="Proteomes" id="UP000537862"/>
    </source>
</evidence>
<accession>A0A849P012</accession>
<comment type="subcellular location">
    <subcellularLocation>
        <location evidence="1 9">Cell inner membrane</location>
        <topology evidence="1 9">Multi-pass membrane protein</topology>
    </subcellularLocation>
</comment>
<evidence type="ECO:0000256" key="5">
    <source>
        <dbReference type="ARBA" id="ARBA00022692"/>
    </source>
</evidence>
<organism evidence="11 12">
    <name type="scientific">Pelistega suis</name>
    <dbReference type="NCBI Taxonomy" id="1631957"/>
    <lineage>
        <taxon>Bacteria</taxon>
        <taxon>Pseudomonadati</taxon>
        <taxon>Pseudomonadota</taxon>
        <taxon>Betaproteobacteria</taxon>
        <taxon>Burkholderiales</taxon>
        <taxon>Alcaligenaceae</taxon>
        <taxon>Pelistega</taxon>
    </lineage>
</organism>
<dbReference type="AlphaFoldDB" id="A0A849P012"/>
<dbReference type="PANTHER" id="PTHR35011">
    <property type="entry name" value="2,3-DIKETO-L-GULONATE TRAP TRANSPORTER SMALL PERMEASE PROTEIN YIAM"/>
    <property type="match status" value="1"/>
</dbReference>
<dbReference type="GO" id="GO:0005886">
    <property type="term" value="C:plasma membrane"/>
    <property type="evidence" value="ECO:0007669"/>
    <property type="project" value="UniProtKB-SubCell"/>
</dbReference>